<reference evidence="1 2" key="1">
    <citation type="submission" date="2015-12" db="EMBL/GenBank/DDBJ databases">
        <title>Complete genome of Roseateles depolymerans KCTC 42856.</title>
        <authorList>
            <person name="Kim K.M."/>
        </authorList>
    </citation>
    <scope>NUCLEOTIDE SEQUENCE [LARGE SCALE GENOMIC DNA]</scope>
    <source>
        <strain evidence="1 2">KCTC 42856</strain>
    </source>
</reference>
<dbReference type="InterPro" id="IPR052529">
    <property type="entry name" value="Bact_Transport_Assoc"/>
</dbReference>
<dbReference type="KEGG" id="rdp:RD2015_1062"/>
<organism evidence="1 2">
    <name type="scientific">Roseateles depolymerans</name>
    <dbReference type="NCBI Taxonomy" id="76731"/>
    <lineage>
        <taxon>Bacteria</taxon>
        <taxon>Pseudomonadati</taxon>
        <taxon>Pseudomonadota</taxon>
        <taxon>Betaproteobacteria</taxon>
        <taxon>Burkholderiales</taxon>
        <taxon>Sphaerotilaceae</taxon>
        <taxon>Roseateles</taxon>
    </lineage>
</organism>
<dbReference type="Proteomes" id="UP000060699">
    <property type="component" value="Chromosome"/>
</dbReference>
<dbReference type="EMBL" id="CP013729">
    <property type="protein sequence ID" value="ALV05556.1"/>
    <property type="molecule type" value="Genomic_DNA"/>
</dbReference>
<dbReference type="PANTHER" id="PTHR30590">
    <property type="entry name" value="INNER MEMBRANE PROTEIN"/>
    <property type="match status" value="1"/>
</dbReference>
<accession>A0A0U3MUI7</accession>
<evidence type="ECO:0000313" key="1">
    <source>
        <dbReference type="EMBL" id="ALV05556.1"/>
    </source>
</evidence>
<sequence length="382" mass="41494">MCAAGIGHPLNEPHVNPSSSPPSRIAVVDALRALALMPVVIVNWVGYPALPDAGPLSPPSPVDSPLAQVLSFLLHALVAGKGISLLAFLFGYSQALSQRSRSETARAHRRQRLQRMAVLGLLHGCLLYMGDILTTYAVCGWVMLGWMSRRLSEVRVRLRVIVALNVLILLLAVVLAQMPVSASTSVPLTTPMSWSSWVLSNAGHYLAMVITIIVLGLPLPLLLMTLGLIAGRMRLFSHPRWRPALAAWVRRWGWPALLLNVLCVTLLWPGLSVGDVRDGSHFAIGYLYPTLLLLSAAVPALVLMLHRQPKWLQLLAPMGHHTLTIYIGSSVVSLLLFSGAGLAWQPGTAMALLLALLYWGAGLVLSHLLGSRRLPLEAWMSR</sequence>
<dbReference type="InterPro" id="IPR007349">
    <property type="entry name" value="DUF418"/>
</dbReference>
<proteinExistence type="predicted"/>
<dbReference type="Pfam" id="PF04235">
    <property type="entry name" value="DUF418"/>
    <property type="match status" value="1"/>
</dbReference>
<keyword evidence="2" id="KW-1185">Reference proteome</keyword>
<dbReference type="AlphaFoldDB" id="A0A0U3MUI7"/>
<dbReference type="PANTHER" id="PTHR30590:SF2">
    <property type="entry name" value="INNER MEMBRANE PROTEIN"/>
    <property type="match status" value="1"/>
</dbReference>
<dbReference type="STRING" id="76731.RD2015_1062"/>
<name>A0A0U3MUI7_9BURK</name>
<protein>
    <submittedName>
        <fullName evidence="1">Uncharacterized protein</fullName>
    </submittedName>
</protein>
<evidence type="ECO:0000313" key="2">
    <source>
        <dbReference type="Proteomes" id="UP000060699"/>
    </source>
</evidence>
<gene>
    <name evidence="1" type="ORF">RD2015_1062</name>
</gene>